<evidence type="ECO:0000256" key="2">
    <source>
        <dbReference type="SAM" id="SignalP"/>
    </source>
</evidence>
<keyword evidence="1" id="KW-1133">Transmembrane helix</keyword>
<protein>
    <recommendedName>
        <fullName evidence="5">Tissue inhibitor of metalloproteinase</fullName>
    </recommendedName>
</protein>
<gene>
    <name evidence="3" type="ORF">F4692_004089</name>
</gene>
<dbReference type="InterPro" id="IPR008993">
    <property type="entry name" value="TIMP-like_OB-fold"/>
</dbReference>
<evidence type="ECO:0000256" key="1">
    <source>
        <dbReference type="SAM" id="Phobius"/>
    </source>
</evidence>
<keyword evidence="4" id="KW-1185">Reference proteome</keyword>
<keyword evidence="1" id="KW-0812">Transmembrane</keyword>
<feature type="chain" id="PRO_5031157193" description="Tissue inhibitor of metalloproteinase" evidence="2">
    <location>
        <begin position="24"/>
        <end position="197"/>
    </location>
</feature>
<keyword evidence="2" id="KW-0732">Signal</keyword>
<comment type="caution">
    <text evidence="3">The sequence shown here is derived from an EMBL/GenBank/DDBJ whole genome shotgun (WGS) entry which is preliminary data.</text>
</comment>
<accession>A0A7Y9H7U9</accession>
<dbReference type="Proteomes" id="UP000549911">
    <property type="component" value="Unassembled WGS sequence"/>
</dbReference>
<evidence type="ECO:0000313" key="3">
    <source>
        <dbReference type="EMBL" id="NYE38934.1"/>
    </source>
</evidence>
<dbReference type="Gene3D" id="2.40.50.120">
    <property type="match status" value="1"/>
</dbReference>
<evidence type="ECO:0000313" key="4">
    <source>
        <dbReference type="Proteomes" id="UP000549911"/>
    </source>
</evidence>
<proteinExistence type="predicted"/>
<dbReference type="RefSeq" id="WP_179621553.1">
    <property type="nucleotide sequence ID" value="NZ_JACCBW010000007.1"/>
</dbReference>
<reference evidence="3 4" key="2">
    <citation type="submission" date="2020-08" db="EMBL/GenBank/DDBJ databases">
        <title>The Agave Microbiome: Exploring the role of microbial communities in plant adaptations to desert environments.</title>
        <authorList>
            <person name="Partida-Martinez L.P."/>
        </authorList>
    </citation>
    <scope>NUCLEOTIDE SEQUENCE [LARGE SCALE GENOMIC DNA]</scope>
    <source>
        <strain evidence="3 4">AT2.17</strain>
    </source>
</reference>
<sequence>MPALTVLAFPTALVVGSASPGFACSCASQRPADLVALADHVFTGTVVDIGEPAGGGVVSSTDPVAYTIAVEAVHQGEVGSVAVVESAASGASCGLEGMVVDRHYVVFANADADRLTASSCGGTAPASPRLVRTVERLTGEPTAPDVSQVRREVVPDARSSRRSSPSAADVVTWVVGSAAVLAFVVATALGSRRRRRT</sequence>
<feature type="signal peptide" evidence="2">
    <location>
        <begin position="1"/>
        <end position="23"/>
    </location>
</feature>
<feature type="transmembrane region" description="Helical" evidence="1">
    <location>
        <begin position="170"/>
        <end position="190"/>
    </location>
</feature>
<dbReference type="SUPFAM" id="SSF50242">
    <property type="entry name" value="TIMP-like"/>
    <property type="match status" value="1"/>
</dbReference>
<keyword evidence="1" id="KW-0472">Membrane</keyword>
<reference evidence="3 4" key="1">
    <citation type="submission" date="2020-07" db="EMBL/GenBank/DDBJ databases">
        <authorList>
            <person name="Partida-Martinez L."/>
            <person name="Huntemann M."/>
            <person name="Clum A."/>
            <person name="Wang J."/>
            <person name="Palaniappan K."/>
            <person name="Ritter S."/>
            <person name="Chen I.-M."/>
            <person name="Stamatis D."/>
            <person name="Reddy T."/>
            <person name="O'Malley R."/>
            <person name="Daum C."/>
            <person name="Shapiro N."/>
            <person name="Ivanova N."/>
            <person name="Kyrpides N."/>
            <person name="Woyke T."/>
        </authorList>
    </citation>
    <scope>NUCLEOTIDE SEQUENCE [LARGE SCALE GENOMIC DNA]</scope>
    <source>
        <strain evidence="3 4">AT2.17</strain>
    </source>
</reference>
<evidence type="ECO:0008006" key="5">
    <source>
        <dbReference type="Google" id="ProtNLM"/>
    </source>
</evidence>
<dbReference type="EMBL" id="JACCBW010000007">
    <property type="protein sequence ID" value="NYE38934.1"/>
    <property type="molecule type" value="Genomic_DNA"/>
</dbReference>
<name>A0A7Y9H7U9_9ACTN</name>
<organism evidence="3 4">
    <name type="scientific">Nocardioides cavernae</name>
    <dbReference type="NCBI Taxonomy" id="1921566"/>
    <lineage>
        <taxon>Bacteria</taxon>
        <taxon>Bacillati</taxon>
        <taxon>Actinomycetota</taxon>
        <taxon>Actinomycetes</taxon>
        <taxon>Propionibacteriales</taxon>
        <taxon>Nocardioidaceae</taxon>
        <taxon>Nocardioides</taxon>
    </lineage>
</organism>
<dbReference type="AlphaFoldDB" id="A0A7Y9H7U9"/>